<comment type="caution">
    <text evidence="1">The sequence shown here is derived from an EMBL/GenBank/DDBJ whole genome shotgun (WGS) entry which is preliminary data.</text>
</comment>
<dbReference type="AlphaFoldDB" id="W1Q2V1"/>
<evidence type="ECO:0000313" key="1">
    <source>
        <dbReference type="EMBL" id="ESK65470.1"/>
    </source>
</evidence>
<dbReference type="HOGENOM" id="CLU_2949517_0_0_9"/>
<dbReference type="EMBL" id="ACIN03000011">
    <property type="protein sequence ID" value="ESK65470.1"/>
    <property type="molecule type" value="Genomic_DNA"/>
</dbReference>
<organism evidence="1 2">
    <name type="scientific">Abiotrophia defectiva ATCC 49176</name>
    <dbReference type="NCBI Taxonomy" id="592010"/>
    <lineage>
        <taxon>Bacteria</taxon>
        <taxon>Bacillati</taxon>
        <taxon>Bacillota</taxon>
        <taxon>Bacilli</taxon>
        <taxon>Lactobacillales</taxon>
        <taxon>Aerococcaceae</taxon>
        <taxon>Abiotrophia</taxon>
    </lineage>
</organism>
<evidence type="ECO:0000313" key="2">
    <source>
        <dbReference type="Proteomes" id="UP000019050"/>
    </source>
</evidence>
<dbReference type="STRING" id="592010.GCWU000182_001147"/>
<accession>W1Q2V1</accession>
<sequence>MLFVWGGWGWCLVWRAPVVHSTEWTTGFLEKGRIWAFDPILHELVVHSGEWTTSYLGNG</sequence>
<keyword evidence="2" id="KW-1185">Reference proteome</keyword>
<gene>
    <name evidence="1" type="ORF">GCWU000182_001147</name>
</gene>
<name>W1Q2V1_ABIDE</name>
<proteinExistence type="predicted"/>
<dbReference type="Proteomes" id="UP000019050">
    <property type="component" value="Unassembled WGS sequence"/>
</dbReference>
<reference evidence="1" key="1">
    <citation type="submission" date="2013-06" db="EMBL/GenBank/DDBJ databases">
        <authorList>
            <person name="Weinstock G."/>
            <person name="Sodergren E."/>
            <person name="Clifton S."/>
            <person name="Fulton L."/>
            <person name="Fulton B."/>
            <person name="Courtney L."/>
            <person name="Fronick C."/>
            <person name="Harrison M."/>
            <person name="Strong C."/>
            <person name="Farmer C."/>
            <person name="Delahaunty K."/>
            <person name="Markovic C."/>
            <person name="Hall O."/>
            <person name="Minx P."/>
            <person name="Tomlinson C."/>
            <person name="Mitreva M."/>
            <person name="Nelson J."/>
            <person name="Hou S."/>
            <person name="Wollam A."/>
            <person name="Pepin K.H."/>
            <person name="Johnson M."/>
            <person name="Bhonagiri V."/>
            <person name="Nash W.E."/>
            <person name="Warren W."/>
            <person name="Chinwalla A."/>
            <person name="Mardis E.R."/>
            <person name="Wilson R.K."/>
        </authorList>
    </citation>
    <scope>NUCLEOTIDE SEQUENCE [LARGE SCALE GENOMIC DNA]</scope>
    <source>
        <strain evidence="1">ATCC 49176</strain>
    </source>
</reference>
<protein>
    <submittedName>
        <fullName evidence="1">Uncharacterized protein</fullName>
    </submittedName>
</protein>